<proteinExistence type="predicted"/>
<accession>A0A0G0WQC4</accession>
<evidence type="ECO:0000313" key="2">
    <source>
        <dbReference type="Proteomes" id="UP000034753"/>
    </source>
</evidence>
<evidence type="ECO:0000313" key="1">
    <source>
        <dbReference type="EMBL" id="KKS14287.1"/>
    </source>
</evidence>
<sequence length="61" mass="7000">MYVKSLAFHRLDGIYIERACPERSRGGRSAHCHGLRDVNLKISHIGCVIYPLKQEVKRAYS</sequence>
<protein>
    <submittedName>
        <fullName evidence="1">Uncharacterized protein</fullName>
    </submittedName>
</protein>
<gene>
    <name evidence="1" type="ORF">UU67_C0003G0009</name>
</gene>
<dbReference type="EMBL" id="LCBN01000003">
    <property type="protein sequence ID" value="KKS14287.1"/>
    <property type="molecule type" value="Genomic_DNA"/>
</dbReference>
<reference evidence="1 2" key="1">
    <citation type="journal article" date="2015" name="Nature">
        <title>rRNA introns, odd ribosomes, and small enigmatic genomes across a large radiation of phyla.</title>
        <authorList>
            <person name="Brown C.T."/>
            <person name="Hug L.A."/>
            <person name="Thomas B.C."/>
            <person name="Sharon I."/>
            <person name="Castelle C.J."/>
            <person name="Singh A."/>
            <person name="Wilkins M.J."/>
            <person name="Williams K.H."/>
            <person name="Banfield J.F."/>
        </authorList>
    </citation>
    <scope>NUCLEOTIDE SEQUENCE [LARGE SCALE GENOMIC DNA]</scope>
</reference>
<organism evidence="1 2">
    <name type="scientific">Candidatus Daviesbacteria bacterium GW2011_GWB1_41_5</name>
    <dbReference type="NCBI Taxonomy" id="1618429"/>
    <lineage>
        <taxon>Bacteria</taxon>
        <taxon>Candidatus Daviesiibacteriota</taxon>
    </lineage>
</organism>
<comment type="caution">
    <text evidence="1">The sequence shown here is derived from an EMBL/GenBank/DDBJ whole genome shotgun (WGS) entry which is preliminary data.</text>
</comment>
<dbReference type="Proteomes" id="UP000034753">
    <property type="component" value="Unassembled WGS sequence"/>
</dbReference>
<name>A0A0G0WQC4_9BACT</name>
<dbReference type="AlphaFoldDB" id="A0A0G0WQC4"/>